<dbReference type="RefSeq" id="WP_014797126.1">
    <property type="nucleotide sequence ID" value="NC_018018.1"/>
</dbReference>
<feature type="domain" description="Glycosyl transferase family 1" evidence="2">
    <location>
        <begin position="254"/>
        <end position="403"/>
    </location>
</feature>
<name>I4AI84_BERLS</name>
<dbReference type="Proteomes" id="UP000006054">
    <property type="component" value="Chromosome"/>
</dbReference>
<organism evidence="3 4">
    <name type="scientific">Bernardetia litoralis (strain ATCC 23117 / DSM 6794 / NBRC 15988 / NCIMB 1366 / Fx l1 / Sio-4)</name>
    <name type="common">Flexibacter litoralis</name>
    <dbReference type="NCBI Taxonomy" id="880071"/>
    <lineage>
        <taxon>Bacteria</taxon>
        <taxon>Pseudomonadati</taxon>
        <taxon>Bacteroidota</taxon>
        <taxon>Cytophagia</taxon>
        <taxon>Cytophagales</taxon>
        <taxon>Bernardetiaceae</taxon>
        <taxon>Bernardetia</taxon>
    </lineage>
</organism>
<sequence length="432" mass="50759">MKILHLNTYDKGGGAEQFAFDFVHHNFDETIETKLLVKRKKTDSNKVEVLNRPLFSHFLEKTDKGFYKISEHTFFSDLSILKKIHLTFENLQKNEFYQNADIIHLHNIHYDFFDFEDLIKIARQKPIIWTLHDMWAMTGGEAYTFENENFKKGIGKTPYGKFHPLLNPIIDRRQKYLEQKKRIYSIINELKGTEKHNFVFVPVSNWLKECLENSYIYPNKIEEKESANISIQTIQNGIDTTIFKNLNQRNWNIKRILFFNSDNPYKGASIFENLLPQLNQLINQDKTINFELFVVGKEIPKGTINSDSKIKINHLKPIYDRNKMNELYNSVDILIFPSRAENFSLLVLEAMATGVFIIGSMAGGIKEQLANERGILFENENQKDLLEKINLVLNMDLKELREKGKTASLFVNENWNVEKMRVKYIELYQKIL</sequence>
<reference evidence="4" key="1">
    <citation type="submission" date="2012-06" db="EMBL/GenBank/DDBJ databases">
        <title>The complete genome of Flexibacter litoralis DSM 6794.</title>
        <authorList>
            <person name="Lucas S."/>
            <person name="Copeland A."/>
            <person name="Lapidus A."/>
            <person name="Glavina del Rio T."/>
            <person name="Dalin E."/>
            <person name="Tice H."/>
            <person name="Bruce D."/>
            <person name="Goodwin L."/>
            <person name="Pitluck S."/>
            <person name="Peters L."/>
            <person name="Ovchinnikova G."/>
            <person name="Lu M."/>
            <person name="Kyrpides N."/>
            <person name="Mavromatis K."/>
            <person name="Ivanova N."/>
            <person name="Brettin T."/>
            <person name="Detter J.C."/>
            <person name="Han C."/>
            <person name="Larimer F."/>
            <person name="Land M."/>
            <person name="Hauser L."/>
            <person name="Markowitz V."/>
            <person name="Cheng J.-F."/>
            <person name="Hugenholtz P."/>
            <person name="Woyke T."/>
            <person name="Wu D."/>
            <person name="Spring S."/>
            <person name="Lang E."/>
            <person name="Kopitz M."/>
            <person name="Brambilla E."/>
            <person name="Klenk H.-P."/>
            <person name="Eisen J.A."/>
        </authorList>
    </citation>
    <scope>NUCLEOTIDE SEQUENCE [LARGE SCALE GENOMIC DNA]</scope>
    <source>
        <strain evidence="4">ATCC 23117 / DSM 6794 / NBRC 15988 / NCIMB 1366 / Sio-4</strain>
    </source>
</reference>
<dbReference type="KEGG" id="fli:Fleli_1232"/>
<dbReference type="EMBL" id="CP003345">
    <property type="protein sequence ID" value="AFM03669.1"/>
    <property type="molecule type" value="Genomic_DNA"/>
</dbReference>
<dbReference type="SUPFAM" id="SSF53756">
    <property type="entry name" value="UDP-Glycosyltransferase/glycogen phosphorylase"/>
    <property type="match status" value="1"/>
</dbReference>
<keyword evidence="1 3" id="KW-0808">Transferase</keyword>
<dbReference type="Pfam" id="PF00534">
    <property type="entry name" value="Glycos_transf_1"/>
    <property type="match status" value="1"/>
</dbReference>
<dbReference type="GO" id="GO:0009103">
    <property type="term" value="P:lipopolysaccharide biosynthetic process"/>
    <property type="evidence" value="ECO:0007669"/>
    <property type="project" value="TreeGrafter"/>
</dbReference>
<dbReference type="GO" id="GO:0016757">
    <property type="term" value="F:glycosyltransferase activity"/>
    <property type="evidence" value="ECO:0007669"/>
    <property type="project" value="InterPro"/>
</dbReference>
<dbReference type="STRING" id="880071.Fleli_1232"/>
<gene>
    <name evidence="3" type="ordered locus">Fleli_1232</name>
</gene>
<proteinExistence type="predicted"/>
<dbReference type="PANTHER" id="PTHR46401:SF2">
    <property type="entry name" value="GLYCOSYLTRANSFERASE WBBK-RELATED"/>
    <property type="match status" value="1"/>
</dbReference>
<evidence type="ECO:0000313" key="4">
    <source>
        <dbReference type="Proteomes" id="UP000006054"/>
    </source>
</evidence>
<dbReference type="HOGENOM" id="CLU_009583_28_3_10"/>
<evidence type="ECO:0000256" key="1">
    <source>
        <dbReference type="ARBA" id="ARBA00022679"/>
    </source>
</evidence>
<dbReference type="eggNOG" id="COG0438">
    <property type="taxonomic scope" value="Bacteria"/>
</dbReference>
<evidence type="ECO:0000259" key="2">
    <source>
        <dbReference type="Pfam" id="PF00534"/>
    </source>
</evidence>
<dbReference type="InterPro" id="IPR001296">
    <property type="entry name" value="Glyco_trans_1"/>
</dbReference>
<protein>
    <submittedName>
        <fullName evidence="3">Glycosyltransferase</fullName>
    </submittedName>
</protein>
<dbReference type="PATRIC" id="fig|880071.3.peg.1207"/>
<dbReference type="PANTHER" id="PTHR46401">
    <property type="entry name" value="GLYCOSYLTRANSFERASE WBBK-RELATED"/>
    <property type="match status" value="1"/>
</dbReference>
<dbReference type="OrthoDB" id="9768685at2"/>
<dbReference type="AlphaFoldDB" id="I4AI84"/>
<accession>I4AI84</accession>
<evidence type="ECO:0000313" key="3">
    <source>
        <dbReference type="EMBL" id="AFM03669.1"/>
    </source>
</evidence>
<keyword evidence="4" id="KW-1185">Reference proteome</keyword>
<dbReference type="Gene3D" id="3.40.50.2000">
    <property type="entry name" value="Glycogen Phosphorylase B"/>
    <property type="match status" value="2"/>
</dbReference>